<dbReference type="PROSITE" id="PS00041">
    <property type="entry name" value="HTH_ARAC_FAMILY_1"/>
    <property type="match status" value="1"/>
</dbReference>
<feature type="domain" description="HTH araC/xylS-type" evidence="5">
    <location>
        <begin position="654"/>
        <end position="752"/>
    </location>
</feature>
<dbReference type="EMBL" id="BORT01000008">
    <property type="protein sequence ID" value="GIO47479.1"/>
    <property type="molecule type" value="Genomic_DNA"/>
</dbReference>
<feature type="transmembrane region" description="Helical" evidence="4">
    <location>
        <begin position="298"/>
        <end position="319"/>
    </location>
</feature>
<dbReference type="GO" id="GO:0043565">
    <property type="term" value="F:sequence-specific DNA binding"/>
    <property type="evidence" value="ECO:0007669"/>
    <property type="project" value="InterPro"/>
</dbReference>
<keyword evidence="4" id="KW-1133">Transmembrane helix</keyword>
<evidence type="ECO:0000313" key="6">
    <source>
        <dbReference type="EMBL" id="GIO47479.1"/>
    </source>
</evidence>
<dbReference type="InterPro" id="IPR018060">
    <property type="entry name" value="HTH_AraC"/>
</dbReference>
<evidence type="ECO:0000256" key="4">
    <source>
        <dbReference type="SAM" id="Phobius"/>
    </source>
</evidence>
<evidence type="ECO:0000256" key="2">
    <source>
        <dbReference type="ARBA" id="ARBA00023125"/>
    </source>
</evidence>
<keyword evidence="4" id="KW-0812">Transmembrane</keyword>
<protein>
    <recommendedName>
        <fullName evidence="5">HTH araC/xylS-type domain-containing protein</fullName>
    </recommendedName>
</protein>
<evidence type="ECO:0000256" key="3">
    <source>
        <dbReference type="ARBA" id="ARBA00023163"/>
    </source>
</evidence>
<dbReference type="PANTHER" id="PTHR43280">
    <property type="entry name" value="ARAC-FAMILY TRANSCRIPTIONAL REGULATOR"/>
    <property type="match status" value="1"/>
</dbReference>
<gene>
    <name evidence="6" type="ORF">J34TS1_22440</name>
</gene>
<evidence type="ECO:0000256" key="1">
    <source>
        <dbReference type="ARBA" id="ARBA00023015"/>
    </source>
</evidence>
<dbReference type="Pfam" id="PF12833">
    <property type="entry name" value="HTH_18"/>
    <property type="match status" value="1"/>
</dbReference>
<proteinExistence type="predicted"/>
<dbReference type="InterPro" id="IPR009057">
    <property type="entry name" value="Homeodomain-like_sf"/>
</dbReference>
<keyword evidence="4" id="KW-0472">Membrane</keyword>
<organism evidence="6 7">
    <name type="scientific">Paenibacillus azoreducens</name>
    <dbReference type="NCBI Taxonomy" id="116718"/>
    <lineage>
        <taxon>Bacteria</taxon>
        <taxon>Bacillati</taxon>
        <taxon>Bacillota</taxon>
        <taxon>Bacilli</taxon>
        <taxon>Bacillales</taxon>
        <taxon>Paenibacillaceae</taxon>
        <taxon>Paenibacillus</taxon>
    </lineage>
</organism>
<comment type="caution">
    <text evidence="6">The sequence shown here is derived from an EMBL/GenBank/DDBJ whole genome shotgun (WGS) entry which is preliminary data.</text>
</comment>
<dbReference type="PRINTS" id="PR00032">
    <property type="entry name" value="HTHARAC"/>
</dbReference>
<reference evidence="6 7" key="1">
    <citation type="submission" date="2021-03" db="EMBL/GenBank/DDBJ databases">
        <title>Antimicrobial resistance genes in bacteria isolated from Japanese honey, and their potential for conferring macrolide and lincosamide resistance in the American foulbrood pathogen Paenibacillus larvae.</title>
        <authorList>
            <person name="Okamoto M."/>
            <person name="Kumagai M."/>
            <person name="Kanamori H."/>
            <person name="Takamatsu D."/>
        </authorList>
    </citation>
    <scope>NUCLEOTIDE SEQUENCE [LARGE SCALE GENOMIC DNA]</scope>
    <source>
        <strain evidence="6 7">J34TS1</strain>
    </source>
</reference>
<dbReference type="Proteomes" id="UP000682811">
    <property type="component" value="Unassembled WGS sequence"/>
</dbReference>
<name>A0A919YB28_9BACL</name>
<dbReference type="PANTHER" id="PTHR43280:SF28">
    <property type="entry name" value="HTH-TYPE TRANSCRIPTIONAL ACTIVATOR RHAS"/>
    <property type="match status" value="1"/>
</dbReference>
<dbReference type="InterPro" id="IPR018062">
    <property type="entry name" value="HTH_AraC-typ_CS"/>
</dbReference>
<dbReference type="RefSeq" id="WP_212978336.1">
    <property type="nucleotide sequence ID" value="NZ_AP025343.1"/>
</dbReference>
<accession>A0A919YB28</accession>
<evidence type="ECO:0000259" key="5">
    <source>
        <dbReference type="PROSITE" id="PS01124"/>
    </source>
</evidence>
<dbReference type="SMART" id="SM00342">
    <property type="entry name" value="HTH_ARAC"/>
    <property type="match status" value="1"/>
</dbReference>
<dbReference type="Gene3D" id="1.10.10.60">
    <property type="entry name" value="Homeodomain-like"/>
    <property type="match status" value="2"/>
</dbReference>
<keyword evidence="2" id="KW-0238">DNA-binding</keyword>
<dbReference type="GO" id="GO:0003700">
    <property type="term" value="F:DNA-binding transcription factor activity"/>
    <property type="evidence" value="ECO:0007669"/>
    <property type="project" value="InterPro"/>
</dbReference>
<dbReference type="PROSITE" id="PS01124">
    <property type="entry name" value="HTH_ARAC_FAMILY_2"/>
    <property type="match status" value="1"/>
</dbReference>
<keyword evidence="3" id="KW-0804">Transcription</keyword>
<evidence type="ECO:0000313" key="7">
    <source>
        <dbReference type="Proteomes" id="UP000682811"/>
    </source>
</evidence>
<keyword evidence="7" id="KW-1185">Reference proteome</keyword>
<keyword evidence="1" id="KW-0805">Transcription regulation</keyword>
<dbReference type="SUPFAM" id="SSF46689">
    <property type="entry name" value="Homeodomain-like"/>
    <property type="match status" value="2"/>
</dbReference>
<sequence>MSLVLKKLLGFPSLFTKLLSGFLAVILLLTAFNLVSFFYLKRQIHNEIVKYNELGMNHAARGYENQFRLTREMVLGLNQDPLWTAYVNLLRQVKDNRAYGYVNDVIAGMKRLYTNPFFDMDNLIIYFQKDHYVVEKDGTSSAKAMFGTYYESPSYTPAFWKEQFDEAYAFKVFPAARFFEQMPGSTRSKGNLMPVVIKMTPYKDMYLIAMLDAEGLARDLQSALNGSFYILDPEGRPLYAPAAGPSVSALPDFASFDEKQSFIQTGDSYYFYKKGKDTGFLYVNKVPLQSISAQLLKLNLLLLSLLAVVGLLIILTYVFSRRVHLPIRIMVDTLRKDEPEPTPGPVREIELISRRVMHMRSTHQRISRDLARKNSILRHYAYVNRLKNIHMNLSELRELADASLPYVMIVYQIIFKEGYAEYHLEQEKGAYYIREYIDHIWQQSYPESVTIQTEPQQVLSIVFLPNESMETDTSLRHLQGVFNLDRGSYLVTMAESPVQPAGAPFTAAYSQVTSMLRKRMLRDQTQWIRPGDGDPEKEGGCFKALWEQEFQNRLLSGSEESIQEWIRKSLAMLEKKGALARDYHRFAKDVAGELDKLLRSLNLTAAYEAAHVPPLDVTLDFYSPDQYDTWFRRLLDPALQLIRRKTENHDPITSFVMTYINDHLEEDINLDMMADKLNITSGYLSSYFKEKTGLNFSDYLNDIRIRTAKDMLQNLDLRIQDVAARVGYQNVNSFIRMFKRQAGMTPGEYRKKYAS</sequence>
<dbReference type="AlphaFoldDB" id="A0A919YB28"/>
<feature type="transmembrane region" description="Helical" evidence="4">
    <location>
        <begin position="20"/>
        <end position="40"/>
    </location>
</feature>
<dbReference type="InterPro" id="IPR020449">
    <property type="entry name" value="Tscrpt_reg_AraC-type_HTH"/>
</dbReference>